<dbReference type="GO" id="GO:0016747">
    <property type="term" value="F:acyltransferase activity, transferring groups other than amino-acyl groups"/>
    <property type="evidence" value="ECO:0007669"/>
    <property type="project" value="InterPro"/>
</dbReference>
<dbReference type="AlphaFoldDB" id="A0A9Q1HU70"/>
<feature type="transmembrane region" description="Helical" evidence="1">
    <location>
        <begin position="540"/>
        <end position="562"/>
    </location>
</feature>
<dbReference type="InterPro" id="IPR002656">
    <property type="entry name" value="Acyl_transf_3_dom"/>
</dbReference>
<feature type="transmembrane region" description="Helical" evidence="1">
    <location>
        <begin position="100"/>
        <end position="122"/>
    </location>
</feature>
<evidence type="ECO:0000256" key="1">
    <source>
        <dbReference type="SAM" id="Phobius"/>
    </source>
</evidence>
<comment type="caution">
    <text evidence="3">The sequence shown here is derived from an EMBL/GenBank/DDBJ whole genome shotgun (WGS) entry which is preliminary data.</text>
</comment>
<accession>A0A9Q1HU70</accession>
<feature type="transmembrane region" description="Helical" evidence="1">
    <location>
        <begin position="392"/>
        <end position="420"/>
    </location>
</feature>
<feature type="transmembrane region" description="Helical" evidence="1">
    <location>
        <begin position="577"/>
        <end position="599"/>
    </location>
</feature>
<keyword evidence="1" id="KW-1133">Transmembrane helix</keyword>
<organism evidence="3 4">
    <name type="scientific">Conger conger</name>
    <name type="common">Conger eel</name>
    <name type="synonym">Muraena conger</name>
    <dbReference type="NCBI Taxonomy" id="82655"/>
    <lineage>
        <taxon>Eukaryota</taxon>
        <taxon>Metazoa</taxon>
        <taxon>Chordata</taxon>
        <taxon>Craniata</taxon>
        <taxon>Vertebrata</taxon>
        <taxon>Euteleostomi</taxon>
        <taxon>Actinopterygii</taxon>
        <taxon>Neopterygii</taxon>
        <taxon>Teleostei</taxon>
        <taxon>Anguilliformes</taxon>
        <taxon>Congridae</taxon>
        <taxon>Conger</taxon>
    </lineage>
</organism>
<dbReference type="Proteomes" id="UP001152803">
    <property type="component" value="Unassembled WGS sequence"/>
</dbReference>
<dbReference type="PANTHER" id="PTHR11161">
    <property type="entry name" value="O-ACYLTRANSFERASE"/>
    <property type="match status" value="1"/>
</dbReference>
<feature type="transmembrane region" description="Helical" evidence="1">
    <location>
        <begin position="308"/>
        <end position="326"/>
    </location>
</feature>
<feature type="transmembrane region" description="Helical" evidence="1">
    <location>
        <begin position="12"/>
        <end position="30"/>
    </location>
</feature>
<dbReference type="PANTHER" id="PTHR11161:SF0">
    <property type="entry name" value="O-ACYLTRANSFERASE LIKE PROTEIN"/>
    <property type="match status" value="1"/>
</dbReference>
<reference evidence="3" key="1">
    <citation type="journal article" date="2023" name="Science">
        <title>Genome structures resolve the early diversification of teleost fishes.</title>
        <authorList>
            <person name="Parey E."/>
            <person name="Louis A."/>
            <person name="Montfort J."/>
            <person name="Bouchez O."/>
            <person name="Roques C."/>
            <person name="Iampietro C."/>
            <person name="Lluch J."/>
            <person name="Castinel A."/>
            <person name="Donnadieu C."/>
            <person name="Desvignes T."/>
            <person name="Floi Bucao C."/>
            <person name="Jouanno E."/>
            <person name="Wen M."/>
            <person name="Mejri S."/>
            <person name="Dirks R."/>
            <person name="Jansen H."/>
            <person name="Henkel C."/>
            <person name="Chen W.J."/>
            <person name="Zahm M."/>
            <person name="Cabau C."/>
            <person name="Klopp C."/>
            <person name="Thompson A.W."/>
            <person name="Robinson-Rechavi M."/>
            <person name="Braasch I."/>
            <person name="Lecointre G."/>
            <person name="Bobe J."/>
            <person name="Postlethwait J.H."/>
            <person name="Berthelot C."/>
            <person name="Roest Crollius H."/>
            <person name="Guiguen Y."/>
        </authorList>
    </citation>
    <scope>NUCLEOTIDE SEQUENCE</scope>
    <source>
        <strain evidence="3">Concon-B</strain>
    </source>
</reference>
<sequence>MKRRESHLKMAWVWSVILFCVTVCSGYHIGNVSQKCVDDTVVFLTELEEAQPSRYAVLKTFQLASKSLIPPVPPIILPDSKQGVYMAQCFTHTPPDFSVIISLFVCSLLIAIPLVATVYVGVVQCRQWKEIDPWSGTALSTNFNHYGTLMPNGSATTNNNGCIFPEATDSCKSKEDKRTKSNPASVVTAVVQAVNSSAAGLLGAVNAGGNYASLNGIRILSLLWIISGHNLQFSTWNMDNYKRWRERVANNPLYVVAYSGPVYLSVDTFLLLGGLLSAKSFLALVQRADDTISLRLVASFLFKRLRRVQPLHIFIVCLTISVFSMVQNNSYDSITHNELQHCRKYWWSNVLLINNLLPVVDICVPWSWYLSVDFQYYTTTPLLVFLYRRNKFAMSALATILLLISILASAFITATVQLPVHQPTTLDYASFYEYYYNKPWTRYGPYLIGVFTGIFLNTKKSHLLKHQWQAALGWVSSVIVIAALIALSYVLRDVPDQPSIPHAAYQGLHRTLFGLCVAWVILACEEGYGGFINKMMSLKLWVPLSNISYACYMIHPLIIILYNGKQDTPTHYNDINFMYLFLGHTVLSGLVGYVLTVLIEKPYMFLKGLRG</sequence>
<feature type="transmembrane region" description="Helical" evidence="1">
    <location>
        <begin position="511"/>
        <end position="528"/>
    </location>
</feature>
<dbReference type="OrthoDB" id="118951at2759"/>
<name>A0A9Q1HU70_CONCO</name>
<evidence type="ECO:0000313" key="4">
    <source>
        <dbReference type="Proteomes" id="UP001152803"/>
    </source>
</evidence>
<keyword evidence="4" id="KW-1185">Reference proteome</keyword>
<dbReference type="InterPro" id="IPR052728">
    <property type="entry name" value="O2_lipid_transport_reg"/>
</dbReference>
<keyword evidence="1" id="KW-0472">Membrane</keyword>
<gene>
    <name evidence="3" type="ORF">COCON_G00171330</name>
</gene>
<dbReference type="Pfam" id="PF01757">
    <property type="entry name" value="Acyl_transf_3"/>
    <property type="match status" value="1"/>
</dbReference>
<proteinExistence type="predicted"/>
<evidence type="ECO:0000313" key="3">
    <source>
        <dbReference type="EMBL" id="KAJ8261410.1"/>
    </source>
</evidence>
<feature type="transmembrane region" description="Helical" evidence="1">
    <location>
        <begin position="440"/>
        <end position="458"/>
    </location>
</feature>
<evidence type="ECO:0000259" key="2">
    <source>
        <dbReference type="Pfam" id="PF01757"/>
    </source>
</evidence>
<keyword evidence="1" id="KW-0812">Transmembrane</keyword>
<feature type="domain" description="Acyltransferase 3" evidence="2">
    <location>
        <begin position="212"/>
        <end position="597"/>
    </location>
</feature>
<feature type="transmembrane region" description="Helical" evidence="1">
    <location>
        <begin position="470"/>
        <end position="491"/>
    </location>
</feature>
<protein>
    <recommendedName>
        <fullName evidence="2">Acyltransferase 3 domain-containing protein</fullName>
    </recommendedName>
</protein>
<dbReference type="EMBL" id="JAFJMO010000012">
    <property type="protein sequence ID" value="KAJ8261410.1"/>
    <property type="molecule type" value="Genomic_DNA"/>
</dbReference>